<dbReference type="Pfam" id="PF11375">
    <property type="entry name" value="DUF3177"/>
    <property type="match status" value="1"/>
</dbReference>
<keyword evidence="1" id="KW-1133">Transmembrane helix</keyword>
<evidence type="ECO:0000256" key="1">
    <source>
        <dbReference type="SAM" id="Phobius"/>
    </source>
</evidence>
<dbReference type="Proteomes" id="UP000317990">
    <property type="component" value="Unassembled WGS sequence"/>
</dbReference>
<dbReference type="EMBL" id="SRMO01000065">
    <property type="protein sequence ID" value="TGG92253.1"/>
    <property type="molecule type" value="Genomic_DNA"/>
</dbReference>
<accession>A0A524RN82</accession>
<feature type="transmembrane region" description="Helical" evidence="1">
    <location>
        <begin position="175"/>
        <end position="194"/>
    </location>
</feature>
<feature type="transmembrane region" description="Helical" evidence="1">
    <location>
        <begin position="68"/>
        <end position="87"/>
    </location>
</feature>
<evidence type="ECO:0000313" key="3">
    <source>
        <dbReference type="Proteomes" id="UP000317990"/>
    </source>
</evidence>
<feature type="transmembrane region" description="Helical" evidence="1">
    <location>
        <begin position="108"/>
        <end position="134"/>
    </location>
</feature>
<name>A0A524RN82_9CHRO</name>
<dbReference type="AlphaFoldDB" id="A0A524RN82"/>
<comment type="caution">
    <text evidence="2">The sequence shown here is derived from an EMBL/GenBank/DDBJ whole genome shotgun (WGS) entry which is preliminary data.</text>
</comment>
<feature type="transmembrane region" description="Helical" evidence="1">
    <location>
        <begin position="14"/>
        <end position="34"/>
    </location>
</feature>
<keyword evidence="1" id="KW-0812">Transmembrane</keyword>
<evidence type="ECO:0000313" key="2">
    <source>
        <dbReference type="EMBL" id="TGG92253.1"/>
    </source>
</evidence>
<feature type="transmembrane region" description="Helical" evidence="1">
    <location>
        <begin position="46"/>
        <end position="62"/>
    </location>
</feature>
<reference evidence="2 3" key="1">
    <citation type="journal article" date="2019" name="mSystems">
        <title>Life at home and on the roam: Genomic adaptions reflect the dual lifestyle of an intracellular, facultative symbiont.</title>
        <authorList>
            <person name="Burgsdorf I."/>
        </authorList>
    </citation>
    <scope>NUCLEOTIDE SEQUENCE [LARGE SCALE GENOMIC DNA]</scope>
    <source>
        <strain evidence="2">277cV</strain>
    </source>
</reference>
<protein>
    <submittedName>
        <fullName evidence="2">DUF3177 family protein</fullName>
    </submittedName>
</protein>
<organism evidence="2 3">
    <name type="scientific">Aphanocapsa feldmannii 277cV</name>
    <dbReference type="NCBI Taxonomy" id="2507553"/>
    <lineage>
        <taxon>Bacteria</taxon>
        <taxon>Bacillati</taxon>
        <taxon>Cyanobacteriota</taxon>
        <taxon>Cyanophyceae</taxon>
        <taxon>Oscillatoriophycideae</taxon>
        <taxon>Chroococcales</taxon>
        <taxon>Microcystaceae</taxon>
        <taxon>Aphanocapsa</taxon>
    </lineage>
</organism>
<dbReference type="InterPro" id="IPR021515">
    <property type="entry name" value="DUF3177"/>
</dbReference>
<gene>
    <name evidence="2" type="ORF">ERJ67_06270</name>
</gene>
<proteinExistence type="predicted"/>
<keyword evidence="1" id="KW-0472">Membrane</keyword>
<sequence length="206" mass="22898">MSDLLLRQLVWADYRAAVVLTVTLPLVLFVWSALRQEGAINRLLRIYWKISSLLAVTVLLMAGGQRIAFLTATVAHLLILLALWFWVDLNEELADMPLRRPLALTTRIWRWSLTFFALLGLLISGSALGCVMSADQPLLPSCTVWLEAPRRFSEGIGSVLGFLFGARWTSNSASLAGYVGLGAYGVGLLQWMMVRLPRYGRLAGDF</sequence>